<organism evidence="1 2">
    <name type="scientific">Pseudomonas cichorii</name>
    <dbReference type="NCBI Taxonomy" id="36746"/>
    <lineage>
        <taxon>Bacteria</taxon>
        <taxon>Pseudomonadati</taxon>
        <taxon>Pseudomonadota</taxon>
        <taxon>Gammaproteobacteria</taxon>
        <taxon>Pseudomonadales</taxon>
        <taxon>Pseudomonadaceae</taxon>
        <taxon>Pseudomonas</taxon>
    </lineage>
</organism>
<reference evidence="1 2" key="1">
    <citation type="submission" date="2018-08" db="EMBL/GenBank/DDBJ databases">
        <title>Recombination of ecologically and evolutionarily significant loci maintains genetic cohesion in the Pseudomonas syringae species complex.</title>
        <authorList>
            <person name="Dillon M."/>
            <person name="Thakur S."/>
            <person name="Almeida R.N.D."/>
            <person name="Weir B.S."/>
            <person name="Guttman D.S."/>
        </authorList>
    </citation>
    <scope>NUCLEOTIDE SEQUENCE [LARGE SCALE GENOMIC DNA]</scope>
    <source>
        <strain evidence="1 2">ICMP 6917</strain>
    </source>
</reference>
<dbReference type="EMBL" id="RBRY01000147">
    <property type="protein sequence ID" value="RMR52217.1"/>
    <property type="molecule type" value="Genomic_DNA"/>
</dbReference>
<name>A0A3M4VKU6_PSECI</name>
<comment type="caution">
    <text evidence="1">The sequence shown here is derived from an EMBL/GenBank/DDBJ whole genome shotgun (WGS) entry which is preliminary data.</text>
</comment>
<dbReference type="Gene3D" id="3.60.21.10">
    <property type="match status" value="1"/>
</dbReference>
<evidence type="ECO:0000313" key="1">
    <source>
        <dbReference type="EMBL" id="RMR52217.1"/>
    </source>
</evidence>
<dbReference type="PROSITE" id="PS51257">
    <property type="entry name" value="PROKAR_LIPOPROTEIN"/>
    <property type="match status" value="1"/>
</dbReference>
<dbReference type="InterPro" id="IPR029052">
    <property type="entry name" value="Metallo-depent_PP-like"/>
</dbReference>
<gene>
    <name evidence="1" type="ORF">ALP84_00255</name>
</gene>
<dbReference type="Proteomes" id="UP000278332">
    <property type="component" value="Unassembled WGS sequence"/>
</dbReference>
<sequence>MKGSPQDIRTMASMARRDVLGWMTAGAMAPLLSACSSLQYRGSVASGSYVDLLYVADTLDARQPGKPVVPATHLGPATRIGQAPWITGANARVHVPDQLQINSLLDASLSQHVETGGYPVLGALLQRFRSEAGDGNSLTLENGQCWNGSGLAYLTQGKSGVQGSALLGTEVRVSSDERLLWPQQCAGLYRQFGHPVLGADLAADAGQRLGTEAVAFFRRGGVRIAVVGITDPYARDQKLSLKQWHDSLQPALERARADADLVIALADVGTGPGIWLAERLSHIDMVLCARGQDLWPQPLEIMQASGKRVPVILGGTRASGAFRIRCQQAAGQWQFTARFQPALESTLTAADQVQAQRIRQLTQQQRAAHAGWLDEPLARAPENLWRRDVRGGSWDRLLHEALAERPDSSVLLPGLRYDSPLAQGQMITREHLISLTGSYPAPVVNVPAKQVPRVLENVAEQMFGDMLLLDNSQDLPRWMSQSWEVTYSAGGKRINGVGEPAGQCRTFGLGFDAQAGQPLWQHLEAWLRERPADWRIAPLQLPGMRYVQGHPGWHPRESAA</sequence>
<keyword evidence="1" id="KW-0449">Lipoprotein</keyword>
<proteinExistence type="predicted"/>
<dbReference type="SUPFAM" id="SSF56300">
    <property type="entry name" value="Metallo-dependent phosphatases"/>
    <property type="match status" value="1"/>
</dbReference>
<accession>A0A3M4VKU6</accession>
<protein>
    <submittedName>
        <fullName evidence="1">Lipoprotein UxpA</fullName>
    </submittedName>
</protein>
<evidence type="ECO:0000313" key="2">
    <source>
        <dbReference type="Proteomes" id="UP000278332"/>
    </source>
</evidence>
<dbReference type="AlphaFoldDB" id="A0A3M4VKU6"/>